<feature type="non-terminal residue" evidence="1">
    <location>
        <position position="1"/>
    </location>
</feature>
<protein>
    <submittedName>
        <fullName evidence="1">Uncharacterized protein</fullName>
    </submittedName>
</protein>
<accession>A0A371I8F0</accession>
<evidence type="ECO:0000313" key="1">
    <source>
        <dbReference type="EMBL" id="RDY11312.1"/>
    </source>
</evidence>
<keyword evidence="2" id="KW-1185">Reference proteome</keyword>
<evidence type="ECO:0000313" key="2">
    <source>
        <dbReference type="Proteomes" id="UP000257109"/>
    </source>
</evidence>
<proteinExistence type="predicted"/>
<dbReference type="AlphaFoldDB" id="A0A371I8F0"/>
<sequence length="73" mass="8233">MVLVCEKFEAKISVIEESCDLQTLTVIELTKKLRAQEQSVLIRKDEVVEDHDPMDESNVVNKTSIIVTGDEIS</sequence>
<gene>
    <name evidence="1" type="ORF">CR513_04050</name>
</gene>
<dbReference type="Proteomes" id="UP000257109">
    <property type="component" value="Unassembled WGS sequence"/>
</dbReference>
<name>A0A371I8F0_MUCPR</name>
<dbReference type="EMBL" id="QJKJ01000666">
    <property type="protein sequence ID" value="RDY11312.1"/>
    <property type="molecule type" value="Genomic_DNA"/>
</dbReference>
<dbReference type="OrthoDB" id="1435561at2759"/>
<reference evidence="1" key="1">
    <citation type="submission" date="2018-05" db="EMBL/GenBank/DDBJ databases">
        <title>Draft genome of Mucuna pruriens seed.</title>
        <authorList>
            <person name="Nnadi N.E."/>
            <person name="Vos R."/>
            <person name="Hasami M.H."/>
            <person name="Devisetty U.K."/>
            <person name="Aguiy J.C."/>
        </authorList>
    </citation>
    <scope>NUCLEOTIDE SEQUENCE [LARGE SCALE GENOMIC DNA]</scope>
    <source>
        <strain evidence="1">JCA_2017</strain>
    </source>
</reference>
<comment type="caution">
    <text evidence="1">The sequence shown here is derived from an EMBL/GenBank/DDBJ whole genome shotgun (WGS) entry which is preliminary data.</text>
</comment>
<organism evidence="1 2">
    <name type="scientific">Mucuna pruriens</name>
    <name type="common">Velvet bean</name>
    <name type="synonym">Dolichos pruriens</name>
    <dbReference type="NCBI Taxonomy" id="157652"/>
    <lineage>
        <taxon>Eukaryota</taxon>
        <taxon>Viridiplantae</taxon>
        <taxon>Streptophyta</taxon>
        <taxon>Embryophyta</taxon>
        <taxon>Tracheophyta</taxon>
        <taxon>Spermatophyta</taxon>
        <taxon>Magnoliopsida</taxon>
        <taxon>eudicotyledons</taxon>
        <taxon>Gunneridae</taxon>
        <taxon>Pentapetalae</taxon>
        <taxon>rosids</taxon>
        <taxon>fabids</taxon>
        <taxon>Fabales</taxon>
        <taxon>Fabaceae</taxon>
        <taxon>Papilionoideae</taxon>
        <taxon>50 kb inversion clade</taxon>
        <taxon>NPAAA clade</taxon>
        <taxon>indigoferoid/millettioid clade</taxon>
        <taxon>Phaseoleae</taxon>
        <taxon>Mucuna</taxon>
    </lineage>
</organism>
<dbReference type="STRING" id="157652.A0A371I8F0"/>